<reference evidence="1 2" key="1">
    <citation type="submission" date="2022-06" db="EMBL/GenBank/DDBJ databases">
        <title>Halomicroarcula sp. a new haloarchaeum isolate from saline soil.</title>
        <authorList>
            <person name="Strakova D."/>
            <person name="Galisteo C."/>
            <person name="Sanchez-Porro C."/>
            <person name="Ventosa A."/>
        </authorList>
    </citation>
    <scope>NUCLEOTIDE SEQUENCE [LARGE SCALE GENOMIC DNA]</scope>
    <source>
        <strain evidence="1 2">S3CR25-11</strain>
    </source>
</reference>
<dbReference type="InterPro" id="IPR009959">
    <property type="entry name" value="Cyclase_SnoaL-like"/>
</dbReference>
<dbReference type="InterPro" id="IPR032710">
    <property type="entry name" value="NTF2-like_dom_sf"/>
</dbReference>
<gene>
    <name evidence="1" type="ORF">NDI86_13495</name>
</gene>
<comment type="caution">
    <text evidence="1">The sequence shown here is derived from an EMBL/GenBank/DDBJ whole genome shotgun (WGS) entry which is preliminary data.</text>
</comment>
<proteinExistence type="predicted"/>
<dbReference type="RefSeq" id="WP_310900973.1">
    <property type="nucleotide sequence ID" value="NZ_JAMQOS010000004.1"/>
</dbReference>
<dbReference type="Gene3D" id="3.10.450.50">
    <property type="match status" value="1"/>
</dbReference>
<evidence type="ECO:0000313" key="1">
    <source>
        <dbReference type="EMBL" id="MDS0283140.1"/>
    </source>
</evidence>
<dbReference type="PANTHER" id="PTHR38436">
    <property type="entry name" value="POLYKETIDE CYCLASE SNOAL-LIKE DOMAIN"/>
    <property type="match status" value="1"/>
</dbReference>
<dbReference type="Pfam" id="PF07366">
    <property type="entry name" value="SnoaL"/>
    <property type="match status" value="1"/>
</dbReference>
<accession>A0ABU2FQU7</accession>
<organism evidence="1 2">
    <name type="scientific">Haloarcula onubensis</name>
    <dbReference type="NCBI Taxonomy" id="2950539"/>
    <lineage>
        <taxon>Archaea</taxon>
        <taxon>Methanobacteriati</taxon>
        <taxon>Methanobacteriota</taxon>
        <taxon>Stenosarchaea group</taxon>
        <taxon>Halobacteria</taxon>
        <taxon>Halobacteriales</taxon>
        <taxon>Haloarculaceae</taxon>
        <taxon>Haloarcula</taxon>
    </lineage>
</organism>
<dbReference type="EMBL" id="JAMQOS010000004">
    <property type="protein sequence ID" value="MDS0283140.1"/>
    <property type="molecule type" value="Genomic_DNA"/>
</dbReference>
<sequence>MAATEHRHKENFRRLMAETHEGNLGIVDELVDENVVTHGFFGMDATDREGYKAFFEGFGAAFADQEFVVEDLVAEDDLLVVHFSIAAVHRGEILGIEPTGRELSWTGTAVDRYEDGRIVEAWLYPDSVAILDQLGALPEGVGY</sequence>
<keyword evidence="2" id="KW-1185">Reference proteome</keyword>
<dbReference type="SUPFAM" id="SSF54427">
    <property type="entry name" value="NTF2-like"/>
    <property type="match status" value="1"/>
</dbReference>
<dbReference type="PANTHER" id="PTHR38436:SF1">
    <property type="entry name" value="ESTER CYCLASE"/>
    <property type="match status" value="1"/>
</dbReference>
<dbReference type="Proteomes" id="UP001268864">
    <property type="component" value="Unassembled WGS sequence"/>
</dbReference>
<evidence type="ECO:0000313" key="2">
    <source>
        <dbReference type="Proteomes" id="UP001268864"/>
    </source>
</evidence>
<name>A0ABU2FQU7_9EURY</name>
<protein>
    <submittedName>
        <fullName evidence="1">Ester cyclase</fullName>
    </submittedName>
</protein>